<dbReference type="STRING" id="1604334.SAMN05421546_0882"/>
<protein>
    <recommendedName>
        <fullName evidence="3">DUF4156 domain-containing protein</fullName>
    </recommendedName>
</protein>
<dbReference type="EMBL" id="FTLW01000002">
    <property type="protein sequence ID" value="SIQ23391.1"/>
    <property type="molecule type" value="Genomic_DNA"/>
</dbReference>
<dbReference type="OrthoDB" id="6120981at2"/>
<name>A0A1N6R3B4_9GAMM</name>
<evidence type="ECO:0000313" key="2">
    <source>
        <dbReference type="Proteomes" id="UP000241788"/>
    </source>
</evidence>
<dbReference type="Pfam" id="PF13698">
    <property type="entry name" value="DUF4156"/>
    <property type="match status" value="1"/>
</dbReference>
<dbReference type="RefSeq" id="WP_076586424.1">
    <property type="nucleotide sequence ID" value="NZ_FTLW01000002.1"/>
</dbReference>
<dbReference type="AlphaFoldDB" id="A0A1N6R3B4"/>
<dbReference type="PROSITE" id="PS51257">
    <property type="entry name" value="PROKAR_LIPOPROTEIN"/>
    <property type="match status" value="1"/>
</dbReference>
<proteinExistence type="predicted"/>
<evidence type="ECO:0000313" key="1">
    <source>
        <dbReference type="EMBL" id="SIQ23391.1"/>
    </source>
</evidence>
<dbReference type="InterPro" id="IPR025294">
    <property type="entry name" value="DUF4156"/>
</dbReference>
<sequence>MRPQSLLPLPALVAVFVLGACTWVPIAPPAQNVRVLRAAPADCEKVGEIDVEVTDKVMLYKRNPLRVAEELETLARNQAASIPATDIHALGAPSEGSQRFAAWRCKR</sequence>
<reference evidence="2" key="1">
    <citation type="submission" date="2017-01" db="EMBL/GenBank/DDBJ databases">
        <authorList>
            <person name="Varghese N."/>
            <person name="Submissions S."/>
        </authorList>
    </citation>
    <scope>NUCLEOTIDE SEQUENCE [LARGE SCALE GENOMIC DNA]</scope>
    <source>
        <strain evidence="2">UM1</strain>
    </source>
</reference>
<evidence type="ECO:0008006" key="3">
    <source>
        <dbReference type="Google" id="ProtNLM"/>
    </source>
</evidence>
<accession>A0A1N6R3B4</accession>
<keyword evidence="2" id="KW-1185">Reference proteome</keyword>
<organism evidence="1 2">
    <name type="scientific">Solilutibacter tolerans</name>
    <dbReference type="NCBI Taxonomy" id="1604334"/>
    <lineage>
        <taxon>Bacteria</taxon>
        <taxon>Pseudomonadati</taxon>
        <taxon>Pseudomonadota</taxon>
        <taxon>Gammaproteobacteria</taxon>
        <taxon>Lysobacterales</taxon>
        <taxon>Lysobacteraceae</taxon>
        <taxon>Solilutibacter</taxon>
    </lineage>
</organism>
<gene>
    <name evidence="1" type="ORF">SAMN05421546_0882</name>
</gene>
<dbReference type="Proteomes" id="UP000241788">
    <property type="component" value="Unassembled WGS sequence"/>
</dbReference>